<dbReference type="SUPFAM" id="SSF53098">
    <property type="entry name" value="Ribonuclease H-like"/>
    <property type="match status" value="1"/>
</dbReference>
<sequence>MVAAAAAAILPITFLLRRRLNPFHRPHRHSSPAAPKSRPSSTTSMHSSSVGITLSDAARNLPGRRFIWELNFSDFDISSDDYAPNSINLLRNQGVDFEHPRKFSVGSARMLRVFERAMEVAVERDPMAVYDRVVLCRLLLYKNQGWAGK</sequence>
<feature type="compositionally biased region" description="Low complexity" evidence="1">
    <location>
        <begin position="31"/>
        <end position="49"/>
    </location>
</feature>
<organism evidence="2 3">
    <name type="scientific">Striga hermonthica</name>
    <name type="common">Purple witchweed</name>
    <name type="synonym">Buchnera hermonthica</name>
    <dbReference type="NCBI Taxonomy" id="68872"/>
    <lineage>
        <taxon>Eukaryota</taxon>
        <taxon>Viridiplantae</taxon>
        <taxon>Streptophyta</taxon>
        <taxon>Embryophyta</taxon>
        <taxon>Tracheophyta</taxon>
        <taxon>Spermatophyta</taxon>
        <taxon>Magnoliopsida</taxon>
        <taxon>eudicotyledons</taxon>
        <taxon>Gunneridae</taxon>
        <taxon>Pentapetalae</taxon>
        <taxon>asterids</taxon>
        <taxon>lamiids</taxon>
        <taxon>Lamiales</taxon>
        <taxon>Orobanchaceae</taxon>
        <taxon>Buchnereae</taxon>
        <taxon>Striga</taxon>
    </lineage>
</organism>
<dbReference type="EMBL" id="CACSLK010026087">
    <property type="protein sequence ID" value="CAA0825688.1"/>
    <property type="molecule type" value="Genomic_DNA"/>
</dbReference>
<dbReference type="GO" id="GO:0003676">
    <property type="term" value="F:nucleic acid binding"/>
    <property type="evidence" value="ECO:0007669"/>
    <property type="project" value="InterPro"/>
</dbReference>
<dbReference type="GO" id="GO:0004535">
    <property type="term" value="F:poly(A)-specific ribonuclease activity"/>
    <property type="evidence" value="ECO:0007669"/>
    <property type="project" value="InterPro"/>
</dbReference>
<proteinExistence type="predicted"/>
<dbReference type="PANTHER" id="PTHR10797">
    <property type="entry name" value="CCR4-NOT TRANSCRIPTION COMPLEX SUBUNIT"/>
    <property type="match status" value="1"/>
</dbReference>
<evidence type="ECO:0000313" key="3">
    <source>
        <dbReference type="Proteomes" id="UP001153555"/>
    </source>
</evidence>
<keyword evidence="3" id="KW-1185">Reference proteome</keyword>
<evidence type="ECO:0000256" key="1">
    <source>
        <dbReference type="SAM" id="MobiDB-lite"/>
    </source>
</evidence>
<evidence type="ECO:0000313" key="2">
    <source>
        <dbReference type="EMBL" id="CAA0825688.1"/>
    </source>
</evidence>
<dbReference type="OrthoDB" id="1164111at2759"/>
<protein>
    <submittedName>
        <fullName evidence="2">Probable CCR4-associated factor 1 homolog 11</fullName>
    </submittedName>
</protein>
<reference evidence="2" key="1">
    <citation type="submission" date="2019-12" db="EMBL/GenBank/DDBJ databases">
        <authorList>
            <person name="Scholes J."/>
        </authorList>
    </citation>
    <scope>NUCLEOTIDE SEQUENCE</scope>
</reference>
<gene>
    <name evidence="2" type="ORF">SHERM_22430</name>
</gene>
<dbReference type="GO" id="GO:0030014">
    <property type="term" value="C:CCR4-NOT complex"/>
    <property type="evidence" value="ECO:0007669"/>
    <property type="project" value="InterPro"/>
</dbReference>
<name>A0A9N7N3I8_STRHE</name>
<feature type="region of interest" description="Disordered" evidence="1">
    <location>
        <begin position="23"/>
        <end position="49"/>
    </location>
</feature>
<dbReference type="InterPro" id="IPR012337">
    <property type="entry name" value="RNaseH-like_sf"/>
</dbReference>
<dbReference type="Gene3D" id="3.30.420.10">
    <property type="entry name" value="Ribonuclease H-like superfamily/Ribonuclease H"/>
    <property type="match status" value="1"/>
</dbReference>
<dbReference type="Proteomes" id="UP001153555">
    <property type="component" value="Unassembled WGS sequence"/>
</dbReference>
<dbReference type="AlphaFoldDB" id="A0A9N7N3I8"/>
<dbReference type="InterPro" id="IPR039637">
    <property type="entry name" value="CNOT7/CNOT8/Pop2"/>
</dbReference>
<accession>A0A9N7N3I8</accession>
<dbReference type="InterPro" id="IPR036397">
    <property type="entry name" value="RNaseH_sf"/>
</dbReference>
<comment type="caution">
    <text evidence="2">The sequence shown here is derived from an EMBL/GenBank/DDBJ whole genome shotgun (WGS) entry which is preliminary data.</text>
</comment>